<evidence type="ECO:0000313" key="3">
    <source>
        <dbReference type="Proteomes" id="UP000627292"/>
    </source>
</evidence>
<reference evidence="2" key="2">
    <citation type="submission" date="2020-09" db="EMBL/GenBank/DDBJ databases">
        <authorList>
            <person name="Sun Q."/>
            <person name="Zhou Y."/>
        </authorList>
    </citation>
    <scope>NUCLEOTIDE SEQUENCE</scope>
    <source>
        <strain evidence="2">CGMCC 1.15290</strain>
    </source>
</reference>
<evidence type="ECO:0000313" key="2">
    <source>
        <dbReference type="EMBL" id="GGH67068.1"/>
    </source>
</evidence>
<reference evidence="2" key="1">
    <citation type="journal article" date="2014" name="Int. J. Syst. Evol. Microbiol.">
        <title>Complete genome sequence of Corynebacterium casei LMG S-19264T (=DSM 44701T), isolated from a smear-ripened cheese.</title>
        <authorList>
            <consortium name="US DOE Joint Genome Institute (JGI-PGF)"/>
            <person name="Walter F."/>
            <person name="Albersmeier A."/>
            <person name="Kalinowski J."/>
            <person name="Ruckert C."/>
        </authorList>
    </citation>
    <scope>NUCLEOTIDE SEQUENCE</scope>
    <source>
        <strain evidence="2">CGMCC 1.15290</strain>
    </source>
</reference>
<dbReference type="EMBL" id="BMIB01000002">
    <property type="protein sequence ID" value="GGH67068.1"/>
    <property type="molecule type" value="Genomic_DNA"/>
</dbReference>
<dbReference type="AlphaFoldDB" id="A0A917MVP8"/>
<dbReference type="RefSeq" id="WP_188952068.1">
    <property type="nucleotide sequence ID" value="NZ_BMIB01000002.1"/>
</dbReference>
<protein>
    <submittedName>
        <fullName evidence="2">Uncharacterized protein</fullName>
    </submittedName>
</protein>
<organism evidence="2 3">
    <name type="scientific">Filimonas zeae</name>
    <dbReference type="NCBI Taxonomy" id="1737353"/>
    <lineage>
        <taxon>Bacteria</taxon>
        <taxon>Pseudomonadati</taxon>
        <taxon>Bacteroidota</taxon>
        <taxon>Chitinophagia</taxon>
        <taxon>Chitinophagales</taxon>
        <taxon>Chitinophagaceae</taxon>
        <taxon>Filimonas</taxon>
    </lineage>
</organism>
<gene>
    <name evidence="2" type="ORF">GCM10011379_21930</name>
</gene>
<keyword evidence="1" id="KW-0732">Signal</keyword>
<comment type="caution">
    <text evidence="2">The sequence shown here is derived from an EMBL/GenBank/DDBJ whole genome shotgun (WGS) entry which is preliminary data.</text>
</comment>
<evidence type="ECO:0000256" key="1">
    <source>
        <dbReference type="SAM" id="SignalP"/>
    </source>
</evidence>
<feature type="chain" id="PRO_5037679779" evidence="1">
    <location>
        <begin position="27"/>
        <end position="258"/>
    </location>
</feature>
<feature type="signal peptide" evidence="1">
    <location>
        <begin position="1"/>
        <end position="26"/>
    </location>
</feature>
<proteinExistence type="predicted"/>
<sequence>MRLNTAKPVKWIFVILLLFIATNCSAPVKVAERPGFCQVMKAQILCLDSLGSSGIDGYEKLDSVNQYIRNLIEQYRNEIATISDTSFENVAIVAAADKKLSLVSWDTRTGGTMPVLAAMAVFCTPRGKVHTVFLKDSLPGEQEMSMIAYQHLYTIHSSRGVLYVALGYGRGSTILPWQQLKVFAIKEEQLIYPAVFPGGVSTCFVELDRTHLKTEELPEIKVERNGQLILLPETIEHGGFTGSFKKLVFKDSAYYAAY</sequence>
<name>A0A917MVP8_9BACT</name>
<dbReference type="Proteomes" id="UP000627292">
    <property type="component" value="Unassembled WGS sequence"/>
</dbReference>
<keyword evidence="3" id="KW-1185">Reference proteome</keyword>
<accession>A0A917MVP8</accession>